<name>A0A650EW35_9CAUD</name>
<sequence length="132" mass="15034">MKQFTTPSISALKSAICAEFPNVEIQSVVAFSVNKISHNIDQTCDLDGFAVYRVVDNDEIYEKGWYYMVVRYSSSGSVIFIGEVMNQEGFEWLDDAKDFIASQGEAVYMDGDAISYFIFHEIIRLHHDRAIL</sequence>
<accession>A0A650EW35</accession>
<dbReference type="Proteomes" id="UP000424209">
    <property type="component" value="Segment"/>
</dbReference>
<protein>
    <submittedName>
        <fullName evidence="1">Uncharacterized protein</fullName>
    </submittedName>
</protein>
<gene>
    <name evidence="1" type="ORF">Konradin_035</name>
</gene>
<proteinExistence type="predicted"/>
<evidence type="ECO:0000313" key="1">
    <source>
        <dbReference type="EMBL" id="QGT53798.1"/>
    </source>
</evidence>
<keyword evidence="2" id="KW-1185">Reference proteome</keyword>
<reference evidence="1 2" key="1">
    <citation type="submission" date="2019-11" db="EMBL/GenBank/DDBJ databases">
        <authorList>
            <person name="Shneider M.M."/>
            <person name="Evseev P.V."/>
            <person name="Timoshina O.Y."/>
            <person name="Mikhailova Y.V."/>
            <person name="Shelenkov A.A."/>
            <person name="Yanushevich Y."/>
            <person name="Shagin Y.A."/>
            <person name="Popova A.V."/>
            <person name="Miroshnikov K.A."/>
        </authorList>
    </citation>
    <scope>NUCLEOTIDE SEQUENCE [LARGE SCALE GENOMIC DNA]</scope>
</reference>
<evidence type="ECO:0000313" key="2">
    <source>
        <dbReference type="Proteomes" id="UP000424209"/>
    </source>
</evidence>
<dbReference type="EMBL" id="MN648195">
    <property type="protein sequence ID" value="QGT53798.1"/>
    <property type="molecule type" value="Genomic_DNA"/>
</dbReference>
<organism evidence="1 2">
    <name type="scientific">Acinetobacter phage vB_AbaM_Konradin</name>
    <dbReference type="NCBI Taxonomy" id="2666257"/>
    <lineage>
        <taxon>Viruses</taxon>
        <taxon>Duplodnaviria</taxon>
        <taxon>Heunggongvirae</taxon>
        <taxon>Uroviricota</taxon>
        <taxon>Caudoviricetes</taxon>
        <taxon>Pantevenvirales</taxon>
        <taxon>Straboviridae</taxon>
        <taxon>Twarogvirinae</taxon>
        <taxon>Lazarusvirus</taxon>
        <taxon>Lazarusvirus kronadin</taxon>
    </lineage>
</organism>